<dbReference type="InterPro" id="IPR002509">
    <property type="entry name" value="NODB_dom"/>
</dbReference>
<feature type="domain" description="NodB homology" evidence="4">
    <location>
        <begin position="131"/>
        <end position="376"/>
    </location>
</feature>
<dbReference type="EMBL" id="JASKHM010000008">
    <property type="protein sequence ID" value="MEQ4483605.1"/>
    <property type="molecule type" value="Genomic_DNA"/>
</dbReference>
<keyword evidence="3" id="KW-0472">Membrane</keyword>
<reference evidence="5 6" key="1">
    <citation type="journal article" date="2023" name="Genome Announc.">
        <title>Pan-Genome Analyses of the Genus Cohnella and Proposal of the Novel Species Cohnella silvisoli sp. nov., Isolated from Forest Soil.</title>
        <authorList>
            <person name="Wang C."/>
            <person name="Mao L."/>
            <person name="Bao G."/>
            <person name="Zhu H."/>
        </authorList>
    </citation>
    <scope>NUCLEOTIDE SEQUENCE [LARGE SCALE GENOMIC DNA]</scope>
    <source>
        <strain evidence="5 6">NL03-T5-1</strain>
    </source>
</reference>
<sequence>MTLKTKFILLSLSLAAGLLVLGSLAVTRYHSRIPLINRLFYTHPRATNSETPIYPYTGLKPEPNDPNGIYYKDRVIVLMYHDISPKPDDLKSLSVANFDKQLELMRDNNFHWITMNQYRNFILHSSPIPVNAVLLTFDDGYESLYKYAFPVLEKYHAPSASFLIVNTVGNPQHNGVPKLTWEQVELMHKNGIDFFSHTYDSHMYVPTGPSNKKQLPMLASQIYLKDKKRKETEQEYEQRVTSDLKKANDILFQKLGAPNHVLAFPFGAFSKPLLKICNQLGIDITLTVKSGLNKAGQTNGFRVNAGGMTNDPVLQMSLMKQALNRLGNNHFGKPSVPHHFILLTLLVLLILGVFWLWVGWKLFGEKMRRKIGGIAP</sequence>
<dbReference type="InterPro" id="IPR011330">
    <property type="entry name" value="Glyco_hydro/deAcase_b/a-brl"/>
</dbReference>
<protein>
    <submittedName>
        <fullName evidence="5">Polysaccharide deacetylase family protein</fullName>
    </submittedName>
</protein>
<evidence type="ECO:0000259" key="4">
    <source>
        <dbReference type="PROSITE" id="PS51677"/>
    </source>
</evidence>
<dbReference type="InterPro" id="IPR051398">
    <property type="entry name" value="Polysacch_Deacetylase"/>
</dbReference>
<dbReference type="PANTHER" id="PTHR34216">
    <property type="match status" value="1"/>
</dbReference>
<keyword evidence="3" id="KW-0812">Transmembrane</keyword>
<comment type="caution">
    <text evidence="5">The sequence shown here is derived from an EMBL/GenBank/DDBJ whole genome shotgun (WGS) entry which is preliminary data.</text>
</comment>
<evidence type="ECO:0000313" key="5">
    <source>
        <dbReference type="EMBL" id="MEQ4483605.1"/>
    </source>
</evidence>
<evidence type="ECO:0000256" key="2">
    <source>
        <dbReference type="ARBA" id="ARBA00022729"/>
    </source>
</evidence>
<feature type="transmembrane region" description="Helical" evidence="3">
    <location>
        <begin position="340"/>
        <end position="360"/>
    </location>
</feature>
<gene>
    <name evidence="5" type="ORF">QJS35_14520</name>
</gene>
<evidence type="ECO:0000256" key="1">
    <source>
        <dbReference type="ARBA" id="ARBA00004613"/>
    </source>
</evidence>
<keyword evidence="3" id="KW-1133">Transmembrane helix</keyword>
<dbReference type="Proteomes" id="UP001493487">
    <property type="component" value="Unassembled WGS sequence"/>
</dbReference>
<keyword evidence="2" id="KW-0732">Signal</keyword>
<name>A0ABV1KU02_9BACL</name>
<dbReference type="Gene3D" id="3.20.20.370">
    <property type="entry name" value="Glycoside hydrolase/deacetylase"/>
    <property type="match status" value="1"/>
</dbReference>
<dbReference type="SUPFAM" id="SSF88713">
    <property type="entry name" value="Glycoside hydrolase/deacetylase"/>
    <property type="match status" value="1"/>
</dbReference>
<dbReference type="RefSeq" id="WP_232186221.1">
    <property type="nucleotide sequence ID" value="NZ_JAIOAP010000007.1"/>
</dbReference>
<dbReference type="PANTHER" id="PTHR34216:SF3">
    <property type="entry name" value="POLY-BETA-1,6-N-ACETYL-D-GLUCOSAMINE N-DEACETYLASE"/>
    <property type="match status" value="1"/>
</dbReference>
<evidence type="ECO:0000313" key="6">
    <source>
        <dbReference type="Proteomes" id="UP001493487"/>
    </source>
</evidence>
<proteinExistence type="predicted"/>
<dbReference type="Pfam" id="PF01522">
    <property type="entry name" value="Polysacc_deac_1"/>
    <property type="match status" value="1"/>
</dbReference>
<evidence type="ECO:0000256" key="3">
    <source>
        <dbReference type="SAM" id="Phobius"/>
    </source>
</evidence>
<keyword evidence="6" id="KW-1185">Reference proteome</keyword>
<dbReference type="PROSITE" id="PS51677">
    <property type="entry name" value="NODB"/>
    <property type="match status" value="1"/>
</dbReference>
<comment type="subcellular location">
    <subcellularLocation>
        <location evidence="1">Secreted</location>
    </subcellularLocation>
</comment>
<organism evidence="5 6">
    <name type="scientific">Cohnella silvisoli</name>
    <dbReference type="NCBI Taxonomy" id="2873699"/>
    <lineage>
        <taxon>Bacteria</taxon>
        <taxon>Bacillati</taxon>
        <taxon>Bacillota</taxon>
        <taxon>Bacilli</taxon>
        <taxon>Bacillales</taxon>
        <taxon>Paenibacillaceae</taxon>
        <taxon>Cohnella</taxon>
    </lineage>
</organism>
<accession>A0ABV1KU02</accession>